<dbReference type="InParanoid" id="A9U2M6"/>
<evidence type="ECO:0000256" key="1">
    <source>
        <dbReference type="ARBA" id="ARBA00004651"/>
    </source>
</evidence>
<evidence type="ECO:0000256" key="2">
    <source>
        <dbReference type="ARBA" id="ARBA00022448"/>
    </source>
</evidence>
<dbReference type="GO" id="GO:0019684">
    <property type="term" value="P:photosynthesis, light reaction"/>
    <property type="evidence" value="ECO:0000318"/>
    <property type="project" value="GO_Central"/>
</dbReference>
<dbReference type="EnsemblPlants" id="Pp3c14_6660V3.1">
    <property type="protein sequence ID" value="PAC:32961907.CDS.1"/>
    <property type="gene ID" value="Pp3c14_6660"/>
</dbReference>
<evidence type="ECO:0000256" key="8">
    <source>
        <dbReference type="SAM" id="Phobius"/>
    </source>
</evidence>
<dbReference type="EMBL" id="ABEU02000014">
    <property type="protein sequence ID" value="PNR40716.1"/>
    <property type="molecule type" value="Genomic_DNA"/>
</dbReference>
<dbReference type="GO" id="GO:0005886">
    <property type="term" value="C:plasma membrane"/>
    <property type="evidence" value="ECO:0007669"/>
    <property type="project" value="UniProtKB-SubCell"/>
</dbReference>
<accession>A9U2M6</accession>
<dbReference type="PANTHER" id="PTHR33281">
    <property type="entry name" value="UPF0187 PROTEIN YNEE"/>
    <property type="match status" value="1"/>
</dbReference>
<keyword evidence="5 8" id="KW-1133">Transmembrane helix</keyword>
<evidence type="ECO:0000256" key="7">
    <source>
        <dbReference type="ARBA" id="ARBA00023136"/>
    </source>
</evidence>
<evidence type="ECO:0000256" key="5">
    <source>
        <dbReference type="ARBA" id="ARBA00022989"/>
    </source>
</evidence>
<evidence type="ECO:0000256" key="4">
    <source>
        <dbReference type="ARBA" id="ARBA00022692"/>
    </source>
</evidence>
<dbReference type="AlphaFoldDB" id="A9U2M6"/>
<dbReference type="PANTHER" id="PTHR33281:SF19">
    <property type="entry name" value="VOLTAGE-DEPENDENT ANION CHANNEL-FORMING PROTEIN YNEE"/>
    <property type="match status" value="1"/>
</dbReference>
<dbReference type="GO" id="GO:0005247">
    <property type="term" value="F:voltage-gated chloride channel activity"/>
    <property type="evidence" value="ECO:0000318"/>
    <property type="project" value="GO_Central"/>
</dbReference>
<dbReference type="PaxDb" id="3218-PP1S444_3V6.1"/>
<dbReference type="STRING" id="3218.A9U2M6"/>
<keyword evidence="2" id="KW-0813">Transport</keyword>
<feature type="transmembrane region" description="Helical" evidence="8">
    <location>
        <begin position="21"/>
        <end position="43"/>
    </location>
</feature>
<protein>
    <submittedName>
        <fullName evidence="9 10">Uncharacterized protein</fullName>
    </submittedName>
</protein>
<keyword evidence="4 8" id="KW-0812">Transmembrane</keyword>
<organism evidence="9">
    <name type="scientific">Physcomitrium patens</name>
    <name type="common">Spreading-leaved earth moss</name>
    <name type="synonym">Physcomitrella patens</name>
    <dbReference type="NCBI Taxonomy" id="3218"/>
    <lineage>
        <taxon>Eukaryota</taxon>
        <taxon>Viridiplantae</taxon>
        <taxon>Streptophyta</taxon>
        <taxon>Embryophyta</taxon>
        <taxon>Bryophyta</taxon>
        <taxon>Bryophytina</taxon>
        <taxon>Bryopsida</taxon>
        <taxon>Funariidae</taxon>
        <taxon>Funariales</taxon>
        <taxon>Funariaceae</taxon>
        <taxon>Physcomitrium</taxon>
    </lineage>
</organism>
<comment type="subcellular location">
    <subcellularLocation>
        <location evidence="1">Cell membrane</location>
        <topology evidence="1">Multi-pass membrane protein</topology>
    </subcellularLocation>
</comment>
<keyword evidence="6" id="KW-0406">Ion transport</keyword>
<feature type="transmembrane region" description="Helical" evidence="8">
    <location>
        <begin position="63"/>
        <end position="79"/>
    </location>
</feature>
<proteinExistence type="predicted"/>
<keyword evidence="11" id="KW-1185">Reference proteome</keyword>
<dbReference type="Gramene" id="Pp3c14_6660V3.1">
    <property type="protein sequence ID" value="PAC:32961907.CDS.1"/>
    <property type="gene ID" value="Pp3c14_6660"/>
</dbReference>
<dbReference type="Proteomes" id="UP000006727">
    <property type="component" value="Chromosome 14"/>
</dbReference>
<dbReference type="GO" id="GO:0042651">
    <property type="term" value="C:thylakoid membrane"/>
    <property type="evidence" value="ECO:0000318"/>
    <property type="project" value="GO_Central"/>
</dbReference>
<reference evidence="9 11" key="1">
    <citation type="journal article" date="2008" name="Science">
        <title>The Physcomitrella genome reveals evolutionary insights into the conquest of land by plants.</title>
        <authorList>
            <person name="Rensing S."/>
            <person name="Lang D."/>
            <person name="Zimmer A."/>
            <person name="Terry A."/>
            <person name="Salamov A."/>
            <person name="Shapiro H."/>
            <person name="Nishiyama T."/>
            <person name="Perroud P.-F."/>
            <person name="Lindquist E."/>
            <person name="Kamisugi Y."/>
            <person name="Tanahashi T."/>
            <person name="Sakakibara K."/>
            <person name="Fujita T."/>
            <person name="Oishi K."/>
            <person name="Shin-I T."/>
            <person name="Kuroki Y."/>
            <person name="Toyoda A."/>
            <person name="Suzuki Y."/>
            <person name="Hashimoto A."/>
            <person name="Yamaguchi K."/>
            <person name="Sugano A."/>
            <person name="Kohara Y."/>
            <person name="Fujiyama A."/>
            <person name="Anterola A."/>
            <person name="Aoki S."/>
            <person name="Ashton N."/>
            <person name="Barbazuk W.B."/>
            <person name="Barker E."/>
            <person name="Bennetzen J."/>
            <person name="Bezanilla M."/>
            <person name="Blankenship R."/>
            <person name="Cho S.H."/>
            <person name="Dutcher S."/>
            <person name="Estelle M."/>
            <person name="Fawcett J.A."/>
            <person name="Gundlach H."/>
            <person name="Hanada K."/>
            <person name="Heyl A."/>
            <person name="Hicks K.A."/>
            <person name="Hugh J."/>
            <person name="Lohr M."/>
            <person name="Mayer K."/>
            <person name="Melkozernov A."/>
            <person name="Murata T."/>
            <person name="Nelson D."/>
            <person name="Pils B."/>
            <person name="Prigge M."/>
            <person name="Reiss B."/>
            <person name="Renner T."/>
            <person name="Rombauts S."/>
            <person name="Rushton P."/>
            <person name="Sanderfoot A."/>
            <person name="Schween G."/>
            <person name="Shiu S.-H."/>
            <person name="Stueber K."/>
            <person name="Theodoulou F.L."/>
            <person name="Tu H."/>
            <person name="Van de Peer Y."/>
            <person name="Verrier P.J."/>
            <person name="Waters E."/>
            <person name="Wood A."/>
            <person name="Yang L."/>
            <person name="Cove D."/>
            <person name="Cuming A."/>
            <person name="Hasebe M."/>
            <person name="Lucas S."/>
            <person name="Mishler D.B."/>
            <person name="Reski R."/>
            <person name="Grigoriev I."/>
            <person name="Quatrano R.S."/>
            <person name="Boore J.L."/>
        </authorList>
    </citation>
    <scope>NUCLEOTIDE SEQUENCE [LARGE SCALE GENOMIC DNA]</scope>
    <source>
        <strain evidence="10 11">cv. Gransden 2004</strain>
    </source>
</reference>
<sequence length="297" mass="33998">MGLHKSSWRHGRHIQTAFSTGVISSIIPRVFFCTLISVLVTIFNHAVMEGVLPHWVPSLRVPTLPMSLTAPVLSLLLVFRTNSSYNRLDEARKAWGSNVNRTRDVSRQALSWICDPDDADKLQSLLRHIKAFSYCLKDHLTQENLLQEELARVLEPREVELVLKSSHRPNYVLHVMSDTIKHCRISKWESKSMDRNITQFHDNVGACERLFKTPIPVAYTRMISRFLSIWHFLLPLALWNSCRWLTIPVTFVSGVGLFCIEEVGVLIEDPSTSLLCCQSAMAFPQLWMASARLMKEL</sequence>
<keyword evidence="3" id="KW-1003">Cell membrane</keyword>
<evidence type="ECO:0000256" key="6">
    <source>
        <dbReference type="ARBA" id="ARBA00023065"/>
    </source>
</evidence>
<dbReference type="HOGENOM" id="CLU_029790_7_0_1"/>
<evidence type="ECO:0000313" key="9">
    <source>
        <dbReference type="EMBL" id="PNR40716.1"/>
    </source>
</evidence>
<dbReference type="Pfam" id="PF25539">
    <property type="entry name" value="Bestrophin_2"/>
    <property type="match status" value="1"/>
</dbReference>
<reference evidence="10" key="3">
    <citation type="submission" date="2020-12" db="UniProtKB">
        <authorList>
            <consortium name="EnsemblPlants"/>
        </authorList>
    </citation>
    <scope>IDENTIFICATION</scope>
</reference>
<evidence type="ECO:0000313" key="10">
    <source>
        <dbReference type="EnsemblPlants" id="PAC:32961907.CDS.1"/>
    </source>
</evidence>
<gene>
    <name evidence="9" type="ORF">PHYPA_018119</name>
</gene>
<evidence type="ECO:0000256" key="3">
    <source>
        <dbReference type="ARBA" id="ARBA00022475"/>
    </source>
</evidence>
<dbReference type="eggNOG" id="ENOG502QSQE">
    <property type="taxonomic scope" value="Eukaryota"/>
</dbReference>
<dbReference type="InterPro" id="IPR044669">
    <property type="entry name" value="YneE/VCCN1/2-like"/>
</dbReference>
<evidence type="ECO:0000313" key="11">
    <source>
        <dbReference type="Proteomes" id="UP000006727"/>
    </source>
</evidence>
<keyword evidence="7 8" id="KW-0472">Membrane</keyword>
<name>A9U2M6_PHYPA</name>
<reference evidence="9 11" key="2">
    <citation type="journal article" date="2018" name="Plant J.">
        <title>The Physcomitrella patens chromosome-scale assembly reveals moss genome structure and evolution.</title>
        <authorList>
            <person name="Lang D."/>
            <person name="Ullrich K.K."/>
            <person name="Murat F."/>
            <person name="Fuchs J."/>
            <person name="Jenkins J."/>
            <person name="Haas F.B."/>
            <person name="Piednoel M."/>
            <person name="Gundlach H."/>
            <person name="Van Bel M."/>
            <person name="Meyberg R."/>
            <person name="Vives C."/>
            <person name="Morata J."/>
            <person name="Symeonidi A."/>
            <person name="Hiss M."/>
            <person name="Muchero W."/>
            <person name="Kamisugi Y."/>
            <person name="Saleh O."/>
            <person name="Blanc G."/>
            <person name="Decker E.L."/>
            <person name="van Gessel N."/>
            <person name="Grimwood J."/>
            <person name="Hayes R.D."/>
            <person name="Graham S.W."/>
            <person name="Gunter L.E."/>
            <person name="McDaniel S.F."/>
            <person name="Hoernstein S.N.W."/>
            <person name="Larsson A."/>
            <person name="Li F.W."/>
            <person name="Perroud P.F."/>
            <person name="Phillips J."/>
            <person name="Ranjan P."/>
            <person name="Rokshar D.S."/>
            <person name="Rothfels C.J."/>
            <person name="Schneider L."/>
            <person name="Shu S."/>
            <person name="Stevenson D.W."/>
            <person name="Thummler F."/>
            <person name="Tillich M."/>
            <person name="Villarreal Aguilar J.C."/>
            <person name="Widiez T."/>
            <person name="Wong G.K."/>
            <person name="Wymore A."/>
            <person name="Zhang Y."/>
            <person name="Zimmer A.D."/>
            <person name="Quatrano R.S."/>
            <person name="Mayer K.F.X."/>
            <person name="Goodstein D."/>
            <person name="Casacuberta J.M."/>
            <person name="Vandepoele K."/>
            <person name="Reski R."/>
            <person name="Cuming A.C."/>
            <person name="Tuskan G.A."/>
            <person name="Maumus F."/>
            <person name="Salse J."/>
            <person name="Schmutz J."/>
            <person name="Rensing S.A."/>
        </authorList>
    </citation>
    <scope>NUCLEOTIDE SEQUENCE [LARGE SCALE GENOMIC DNA]</scope>
    <source>
        <strain evidence="10 11">cv. Gransden 2004</strain>
    </source>
</reference>